<evidence type="ECO:0000313" key="1">
    <source>
        <dbReference type="EMBL" id="KYO22573.1"/>
    </source>
</evidence>
<gene>
    <name evidence="1" type="ORF">Y1Q_0003106</name>
</gene>
<proteinExistence type="predicted"/>
<evidence type="ECO:0000313" key="2">
    <source>
        <dbReference type="Proteomes" id="UP000050525"/>
    </source>
</evidence>
<dbReference type="AlphaFoldDB" id="A0A151MDK4"/>
<name>A0A151MDK4_ALLMI</name>
<sequence>MVQSLQPASHTLEDAVLLILPGATLSSKVPGGSNPIQRCQESTALSQCSSWMWLHSCYSSSSARLSTRSIHLSSLVIFLPWLCFCHIHLFCITLGRRFENGPPKGTGHQRVESTPERVETSEIFVAHQFLSEIHS</sequence>
<organism evidence="1 2">
    <name type="scientific">Alligator mississippiensis</name>
    <name type="common">American alligator</name>
    <dbReference type="NCBI Taxonomy" id="8496"/>
    <lineage>
        <taxon>Eukaryota</taxon>
        <taxon>Metazoa</taxon>
        <taxon>Chordata</taxon>
        <taxon>Craniata</taxon>
        <taxon>Vertebrata</taxon>
        <taxon>Euteleostomi</taxon>
        <taxon>Archelosauria</taxon>
        <taxon>Archosauria</taxon>
        <taxon>Crocodylia</taxon>
        <taxon>Alligatoridae</taxon>
        <taxon>Alligatorinae</taxon>
        <taxon>Alligator</taxon>
    </lineage>
</organism>
<dbReference type="EMBL" id="AKHW03006231">
    <property type="protein sequence ID" value="KYO22573.1"/>
    <property type="molecule type" value="Genomic_DNA"/>
</dbReference>
<keyword evidence="2" id="KW-1185">Reference proteome</keyword>
<dbReference type="Proteomes" id="UP000050525">
    <property type="component" value="Unassembled WGS sequence"/>
</dbReference>
<protein>
    <submittedName>
        <fullName evidence="1">Uncharacterized protein</fullName>
    </submittedName>
</protein>
<accession>A0A151MDK4</accession>
<reference evidence="1 2" key="1">
    <citation type="journal article" date="2012" name="Genome Biol.">
        <title>Sequencing three crocodilian genomes to illuminate the evolution of archosaurs and amniotes.</title>
        <authorList>
            <person name="St John J.A."/>
            <person name="Braun E.L."/>
            <person name="Isberg S.R."/>
            <person name="Miles L.G."/>
            <person name="Chong A.Y."/>
            <person name="Gongora J."/>
            <person name="Dalzell P."/>
            <person name="Moran C."/>
            <person name="Bed'hom B."/>
            <person name="Abzhanov A."/>
            <person name="Burgess S.C."/>
            <person name="Cooksey A.M."/>
            <person name="Castoe T.A."/>
            <person name="Crawford N.G."/>
            <person name="Densmore L.D."/>
            <person name="Drew J.C."/>
            <person name="Edwards S.V."/>
            <person name="Faircloth B.C."/>
            <person name="Fujita M.K."/>
            <person name="Greenwold M.J."/>
            <person name="Hoffmann F.G."/>
            <person name="Howard J.M."/>
            <person name="Iguchi T."/>
            <person name="Janes D.E."/>
            <person name="Khan S.Y."/>
            <person name="Kohno S."/>
            <person name="de Koning A.J."/>
            <person name="Lance S.L."/>
            <person name="McCarthy F.M."/>
            <person name="McCormack J.E."/>
            <person name="Merchant M.E."/>
            <person name="Peterson D.G."/>
            <person name="Pollock D.D."/>
            <person name="Pourmand N."/>
            <person name="Raney B.J."/>
            <person name="Roessler K.A."/>
            <person name="Sanford J.R."/>
            <person name="Sawyer R.H."/>
            <person name="Schmidt C.J."/>
            <person name="Triplett E.W."/>
            <person name="Tuberville T.D."/>
            <person name="Venegas-Anaya M."/>
            <person name="Howard J.T."/>
            <person name="Jarvis E.D."/>
            <person name="Guillette L.J.Jr."/>
            <person name="Glenn T.C."/>
            <person name="Green R.E."/>
            <person name="Ray D.A."/>
        </authorList>
    </citation>
    <scope>NUCLEOTIDE SEQUENCE [LARGE SCALE GENOMIC DNA]</scope>
    <source>
        <strain evidence="1">KSC_2009_1</strain>
    </source>
</reference>
<comment type="caution">
    <text evidence="1">The sequence shown here is derived from an EMBL/GenBank/DDBJ whole genome shotgun (WGS) entry which is preliminary data.</text>
</comment>